<dbReference type="GeneID" id="71852686"/>
<protein>
    <submittedName>
        <fullName evidence="7">Restriction endonuclease subunit S</fullName>
        <ecNumber evidence="7">3.1.21.-</ecNumber>
    </submittedName>
</protein>
<dbReference type="AlphaFoldDB" id="A0ABD5P2F9"/>
<dbReference type="InterPro" id="IPR052021">
    <property type="entry name" value="Type-I_RS_S_subunit"/>
</dbReference>
<keyword evidence="3" id="KW-0238">DNA-binding</keyword>
<dbReference type="Gene3D" id="3.90.220.20">
    <property type="entry name" value="DNA methylase specificity domains"/>
    <property type="match status" value="1"/>
</dbReference>
<dbReference type="Pfam" id="PF01420">
    <property type="entry name" value="Methylase_S"/>
    <property type="match status" value="1"/>
</dbReference>
<proteinExistence type="inferred from homology"/>
<dbReference type="PANTHER" id="PTHR30408">
    <property type="entry name" value="TYPE-1 RESTRICTION ENZYME ECOKI SPECIFICITY PROTEIN"/>
    <property type="match status" value="1"/>
</dbReference>
<keyword evidence="7" id="KW-0540">Nuclease</keyword>
<dbReference type="PANTHER" id="PTHR30408:SF12">
    <property type="entry name" value="TYPE I RESTRICTION ENZYME MJAVIII SPECIFICITY SUBUNIT"/>
    <property type="match status" value="1"/>
</dbReference>
<evidence type="ECO:0000259" key="6">
    <source>
        <dbReference type="Pfam" id="PF01420"/>
    </source>
</evidence>
<dbReference type="PROSITE" id="PS50005">
    <property type="entry name" value="TPR"/>
    <property type="match status" value="1"/>
</dbReference>
<dbReference type="GO" id="GO:0009307">
    <property type="term" value="P:DNA restriction-modification system"/>
    <property type="evidence" value="ECO:0007669"/>
    <property type="project" value="UniProtKB-KW"/>
</dbReference>
<dbReference type="InterPro" id="IPR044946">
    <property type="entry name" value="Restrct_endonuc_typeI_TRD_sf"/>
</dbReference>
<dbReference type="GO" id="GO:0003677">
    <property type="term" value="F:DNA binding"/>
    <property type="evidence" value="ECO:0007669"/>
    <property type="project" value="UniProtKB-KW"/>
</dbReference>
<comment type="similarity">
    <text evidence="1">Belongs to the type-I restriction system S methylase family.</text>
</comment>
<feature type="domain" description="Type I restriction modification DNA specificity" evidence="6">
    <location>
        <begin position="6"/>
        <end position="185"/>
    </location>
</feature>
<dbReference type="EMBL" id="JBHSDJ010000115">
    <property type="protein sequence ID" value="MFC4248146.1"/>
    <property type="molecule type" value="Genomic_DNA"/>
</dbReference>
<dbReference type="GO" id="GO:0004519">
    <property type="term" value="F:endonuclease activity"/>
    <property type="evidence" value="ECO:0007669"/>
    <property type="project" value="UniProtKB-KW"/>
</dbReference>
<evidence type="ECO:0000256" key="4">
    <source>
        <dbReference type="PROSITE-ProRule" id="PRU00339"/>
    </source>
</evidence>
<name>A0ABD5P2F9_9EURY</name>
<dbReference type="RefSeq" id="WP_246971930.1">
    <property type="nucleotide sequence ID" value="NZ_CP095397.1"/>
</dbReference>
<gene>
    <name evidence="7" type="ORF">ACFOZ7_14585</name>
</gene>
<sequence>MIEEIPEHWRWEKAEDVCDYIQRGKQPEYSEDGEVQIINQKCIYWDDIYLENARRLAESHRPKWQEYRYLQKGDVLVNSTGVGTVGRAQVFPGSDEPFVVDGHVTIMRTSDTLLPRFLWYFLRSESGQDQINAAGSTGQIELRKKDVLDMNIPVPPIEEQERIVNNLGSLFEKIEDAKEAKERLEEIIEILPQSVLNKTLRGELAEFDEEDTFPGEQDDQSAIQEFQ</sequence>
<evidence type="ECO:0000256" key="5">
    <source>
        <dbReference type="SAM" id="MobiDB-lite"/>
    </source>
</evidence>
<feature type="region of interest" description="Disordered" evidence="5">
    <location>
        <begin position="208"/>
        <end position="227"/>
    </location>
</feature>
<dbReference type="InterPro" id="IPR019734">
    <property type="entry name" value="TPR_rpt"/>
</dbReference>
<keyword evidence="7" id="KW-0378">Hydrolase</keyword>
<dbReference type="EC" id="3.1.21.-" evidence="7"/>
<dbReference type="InterPro" id="IPR000055">
    <property type="entry name" value="Restrct_endonuc_typeI_TRD"/>
</dbReference>
<keyword evidence="2" id="KW-0680">Restriction system</keyword>
<organism evidence="7 8">
    <name type="scientific">Natribaculum luteum</name>
    <dbReference type="NCBI Taxonomy" id="1586232"/>
    <lineage>
        <taxon>Archaea</taxon>
        <taxon>Methanobacteriati</taxon>
        <taxon>Methanobacteriota</taxon>
        <taxon>Stenosarchaea group</taxon>
        <taxon>Halobacteria</taxon>
        <taxon>Halobacteriales</taxon>
        <taxon>Natrialbaceae</taxon>
        <taxon>Natribaculum</taxon>
    </lineage>
</organism>
<evidence type="ECO:0000313" key="7">
    <source>
        <dbReference type="EMBL" id="MFC4248146.1"/>
    </source>
</evidence>
<dbReference type="SUPFAM" id="SSF116734">
    <property type="entry name" value="DNA methylase specificity domain"/>
    <property type="match status" value="1"/>
</dbReference>
<comment type="caution">
    <text evidence="7">The sequence shown here is derived from an EMBL/GenBank/DDBJ whole genome shotgun (WGS) entry which is preliminary data.</text>
</comment>
<evidence type="ECO:0000256" key="1">
    <source>
        <dbReference type="ARBA" id="ARBA00010923"/>
    </source>
</evidence>
<accession>A0ABD5P2F9</accession>
<evidence type="ECO:0000256" key="3">
    <source>
        <dbReference type="ARBA" id="ARBA00023125"/>
    </source>
</evidence>
<dbReference type="GO" id="GO:0016787">
    <property type="term" value="F:hydrolase activity"/>
    <property type="evidence" value="ECO:0007669"/>
    <property type="project" value="UniProtKB-KW"/>
</dbReference>
<feature type="repeat" description="TPR" evidence="4">
    <location>
        <begin position="161"/>
        <end position="194"/>
    </location>
</feature>
<feature type="compositionally biased region" description="Acidic residues" evidence="5">
    <location>
        <begin position="208"/>
        <end position="219"/>
    </location>
</feature>
<dbReference type="Proteomes" id="UP001595821">
    <property type="component" value="Unassembled WGS sequence"/>
</dbReference>
<keyword evidence="4" id="KW-0802">TPR repeat</keyword>
<keyword evidence="7" id="KW-0255">Endonuclease</keyword>
<evidence type="ECO:0000256" key="2">
    <source>
        <dbReference type="ARBA" id="ARBA00022747"/>
    </source>
</evidence>
<evidence type="ECO:0000313" key="8">
    <source>
        <dbReference type="Proteomes" id="UP001595821"/>
    </source>
</evidence>
<reference evidence="7 8" key="1">
    <citation type="journal article" date="2014" name="Int. J. Syst. Evol. Microbiol.">
        <title>Complete genome sequence of Corynebacterium casei LMG S-19264T (=DSM 44701T), isolated from a smear-ripened cheese.</title>
        <authorList>
            <consortium name="US DOE Joint Genome Institute (JGI-PGF)"/>
            <person name="Walter F."/>
            <person name="Albersmeier A."/>
            <person name="Kalinowski J."/>
            <person name="Ruckert C."/>
        </authorList>
    </citation>
    <scope>NUCLEOTIDE SEQUENCE [LARGE SCALE GENOMIC DNA]</scope>
    <source>
        <strain evidence="7 8">IBRC-M 10912</strain>
    </source>
</reference>